<sequence>CAKMSHLGVLGGKSLHISLEWQKCTIKDEVKLQIKNETDLGNCLHSLFSAIRIVEHIAELIGKQIFSKIFENYSKMYIISSKTVLVILLKYELQDSSPTIFLDLVELESTEVENIYNALRHILTDTRFDTEYLKKNLIGFCSDGARTMLGNKSGVATRLIQDFPNIIIWHCLNHRLQVALDNAISDINEISHFKNFLDKIYAIFHQSNKSQFELKQVSEELYIEIIKIGHVFGPRWASCSLKAVKAVWRAYPGLYIYFSKNQKFSDSFGIHQNKISERIERDAFKCMEFEDNCIIEKMKARLLNENHIKYKEDNLGHSWNTPKIVELFNIMDPTSWNAEEVRLPWKSGEEKLHEISKFIKFVVDLNDFRDYVENNIQSKNLPDPETIRKAKQIMNTIAISSAEAERPFLLMNIICSDKRVILTIKHISSFMTINLLGKPLSSWNPIPYVKSWMRSH</sequence>
<dbReference type="GO" id="GO:0016925">
    <property type="term" value="P:protein sumoylation"/>
    <property type="evidence" value="ECO:0007669"/>
    <property type="project" value="TreeGrafter"/>
</dbReference>
<dbReference type="AlphaFoldDB" id="A0A8C0IKG6"/>
<keyword evidence="2" id="KW-1185">Reference proteome</keyword>
<dbReference type="Proteomes" id="UP000694404">
    <property type="component" value="Unplaced"/>
</dbReference>
<dbReference type="GO" id="GO:0061665">
    <property type="term" value="F:SUMO ligase activity"/>
    <property type="evidence" value="ECO:0007669"/>
    <property type="project" value="TreeGrafter"/>
</dbReference>
<dbReference type="GeneTree" id="ENSGT00940000162903"/>
<protein>
    <recommendedName>
        <fullName evidence="3">E3 SUMO-protein ligase KIAA1586-like</fullName>
    </recommendedName>
</protein>
<dbReference type="Ensembl" id="ENSCABT00000001471.1">
    <property type="protein sequence ID" value="ENSCABP00000001362.1"/>
    <property type="gene ID" value="ENSCABG00000001125.1"/>
</dbReference>
<name>A0A8C0IKG6_CHEAB</name>
<evidence type="ECO:0000313" key="1">
    <source>
        <dbReference type="Ensembl" id="ENSCABP00000001362.1"/>
    </source>
</evidence>
<evidence type="ECO:0008006" key="3">
    <source>
        <dbReference type="Google" id="ProtNLM"/>
    </source>
</evidence>
<reference evidence="1" key="2">
    <citation type="submission" date="2025-09" db="UniProtKB">
        <authorList>
            <consortium name="Ensembl"/>
        </authorList>
    </citation>
    <scope>IDENTIFICATION</scope>
</reference>
<organism evidence="1 2">
    <name type="scientific">Chelonoidis abingdonii</name>
    <name type="common">Abingdon island giant tortoise</name>
    <name type="synonym">Testudo abingdonii</name>
    <dbReference type="NCBI Taxonomy" id="106734"/>
    <lineage>
        <taxon>Eukaryota</taxon>
        <taxon>Metazoa</taxon>
        <taxon>Chordata</taxon>
        <taxon>Craniata</taxon>
        <taxon>Vertebrata</taxon>
        <taxon>Euteleostomi</taxon>
        <taxon>Archelosauria</taxon>
        <taxon>Testudinata</taxon>
        <taxon>Testudines</taxon>
        <taxon>Cryptodira</taxon>
        <taxon>Durocryptodira</taxon>
        <taxon>Testudinoidea</taxon>
        <taxon>Testudinidae</taxon>
        <taxon>Chelonoidis</taxon>
    </lineage>
</organism>
<dbReference type="PANTHER" id="PTHR46880:SF8">
    <property type="entry name" value="E3 SUMO-PROTEIN LIGASE KIAA1586"/>
    <property type="match status" value="1"/>
</dbReference>
<proteinExistence type="predicted"/>
<accession>A0A8C0IKG6</accession>
<dbReference type="PANTHER" id="PTHR46880">
    <property type="entry name" value="RAS-ASSOCIATING DOMAIN-CONTAINING PROTEIN"/>
    <property type="match status" value="1"/>
</dbReference>
<evidence type="ECO:0000313" key="2">
    <source>
        <dbReference type="Proteomes" id="UP000694404"/>
    </source>
</evidence>
<dbReference type="OMA" id="HYQIDIN"/>
<reference evidence="1" key="1">
    <citation type="submission" date="2025-08" db="UniProtKB">
        <authorList>
            <consortium name="Ensembl"/>
        </authorList>
    </citation>
    <scope>IDENTIFICATION</scope>
</reference>